<evidence type="ECO:0000256" key="2">
    <source>
        <dbReference type="RuleBase" id="RU004447"/>
    </source>
</evidence>
<evidence type="ECO:0000259" key="4">
    <source>
        <dbReference type="Pfam" id="PF05193"/>
    </source>
</evidence>
<dbReference type="SUPFAM" id="SSF63411">
    <property type="entry name" value="LuxS/MPP-like metallohydrolase"/>
    <property type="match status" value="2"/>
</dbReference>
<dbReference type="Pfam" id="PF00675">
    <property type="entry name" value="Peptidase_M16"/>
    <property type="match status" value="1"/>
</dbReference>
<gene>
    <name evidence="5" type="ORF">QT716_03840</name>
</gene>
<feature type="domain" description="Peptidase M16 N-terminal" evidence="3">
    <location>
        <begin position="12"/>
        <end position="158"/>
    </location>
</feature>
<evidence type="ECO:0000313" key="5">
    <source>
        <dbReference type="EMBL" id="MDW0109181.1"/>
    </source>
</evidence>
<sequence length="410" mass="45966">MVMMKRLDNGIRIVSETISHARSVSIGVWVKAGSAEELPGEEGIAHFIEHMLFKGTTERNAKQIAQEFDLFGGDINAFTTKEATCYYTTVLTDKAEEAIKILADMLLNSKLDSAEMEKEKSVIVDELASVEDSPEEDADERLWALMYPNHSIGKPVGGTPERVKSFTRENLISFMDRFYTPDRIVISVAGNFTNSLITTIEQEFGRITIEEKKQPQHLIEKAQFNTGEVRKVKDIEQSHLFLGYPGLKLKDPNIYSLVLLDSILGGTMSSRLFQEVREEKGLAYSVYSYYASHEQDGAFVIACASSPDNEELLYDTVQSVIQDIIETGVTEEELHNAKEQMRGSYLIGLESVEAHMHRNGNNELILGEHRSEEEVIASVQEVTVKDVTHMAKRLLGQSPAISIISPNHYL</sequence>
<dbReference type="Gene3D" id="3.30.830.10">
    <property type="entry name" value="Metalloenzyme, LuxS/M16 peptidase-like"/>
    <property type="match status" value="2"/>
</dbReference>
<dbReference type="InterPro" id="IPR001431">
    <property type="entry name" value="Pept_M16_Zn_BS"/>
</dbReference>
<accession>A0ABU4FX01</accession>
<dbReference type="EMBL" id="JAUBDH010000002">
    <property type="protein sequence ID" value="MDW0109181.1"/>
    <property type="molecule type" value="Genomic_DNA"/>
</dbReference>
<dbReference type="InterPro" id="IPR007863">
    <property type="entry name" value="Peptidase_M16_C"/>
</dbReference>
<name>A0ABU4FX01_9BACL</name>
<evidence type="ECO:0000256" key="1">
    <source>
        <dbReference type="ARBA" id="ARBA00007261"/>
    </source>
</evidence>
<dbReference type="RefSeq" id="WP_317934598.1">
    <property type="nucleotide sequence ID" value="NZ_JAUBDH010000002.1"/>
</dbReference>
<evidence type="ECO:0000259" key="3">
    <source>
        <dbReference type="Pfam" id="PF00675"/>
    </source>
</evidence>
<dbReference type="PANTHER" id="PTHR11851">
    <property type="entry name" value="METALLOPROTEASE"/>
    <property type="match status" value="1"/>
</dbReference>
<organism evidence="5 6">
    <name type="scientific">Sporosarcina aquimarina</name>
    <dbReference type="NCBI Taxonomy" id="114975"/>
    <lineage>
        <taxon>Bacteria</taxon>
        <taxon>Bacillati</taxon>
        <taxon>Bacillota</taxon>
        <taxon>Bacilli</taxon>
        <taxon>Bacillales</taxon>
        <taxon>Caryophanaceae</taxon>
        <taxon>Sporosarcina</taxon>
    </lineage>
</organism>
<dbReference type="InterPro" id="IPR011249">
    <property type="entry name" value="Metalloenz_LuxS/M16"/>
</dbReference>
<protein>
    <submittedName>
        <fullName evidence="5">Pitrilysin family protein</fullName>
    </submittedName>
</protein>
<comment type="similarity">
    <text evidence="1 2">Belongs to the peptidase M16 family.</text>
</comment>
<dbReference type="Proteomes" id="UP001280629">
    <property type="component" value="Unassembled WGS sequence"/>
</dbReference>
<dbReference type="PROSITE" id="PS00143">
    <property type="entry name" value="INSULINASE"/>
    <property type="match status" value="1"/>
</dbReference>
<feature type="domain" description="Peptidase M16 C-terminal" evidence="4">
    <location>
        <begin position="165"/>
        <end position="341"/>
    </location>
</feature>
<dbReference type="PANTHER" id="PTHR11851:SF49">
    <property type="entry name" value="MITOCHONDRIAL-PROCESSING PEPTIDASE SUBUNIT ALPHA"/>
    <property type="match status" value="1"/>
</dbReference>
<dbReference type="InterPro" id="IPR011765">
    <property type="entry name" value="Pept_M16_N"/>
</dbReference>
<keyword evidence="6" id="KW-1185">Reference proteome</keyword>
<comment type="caution">
    <text evidence="5">The sequence shown here is derived from an EMBL/GenBank/DDBJ whole genome shotgun (WGS) entry which is preliminary data.</text>
</comment>
<evidence type="ECO:0000313" key="6">
    <source>
        <dbReference type="Proteomes" id="UP001280629"/>
    </source>
</evidence>
<dbReference type="Pfam" id="PF05193">
    <property type="entry name" value="Peptidase_M16_C"/>
    <property type="match status" value="1"/>
</dbReference>
<proteinExistence type="inferred from homology"/>
<reference evidence="5 6" key="1">
    <citation type="submission" date="2023-06" db="EMBL/GenBank/DDBJ databases">
        <title>Sporosarcina sp. nov., isolated from Korean traditional fermented seafood 'Jeotgal'.</title>
        <authorList>
            <person name="Yang A.-I."/>
            <person name="Shin N.-R."/>
        </authorList>
    </citation>
    <scope>NUCLEOTIDE SEQUENCE [LARGE SCALE GENOMIC DNA]</scope>
    <source>
        <strain evidence="5 6">KCTC3840</strain>
    </source>
</reference>
<dbReference type="InterPro" id="IPR050361">
    <property type="entry name" value="MPP/UQCRC_Complex"/>
</dbReference>